<reference evidence="1 2" key="1">
    <citation type="journal article" date="2019" name="Int. J. Syst. Evol. Microbiol.">
        <title>The Global Catalogue of Microorganisms (GCM) 10K type strain sequencing project: providing services to taxonomists for standard genome sequencing and annotation.</title>
        <authorList>
            <consortium name="The Broad Institute Genomics Platform"/>
            <consortium name="The Broad Institute Genome Sequencing Center for Infectious Disease"/>
            <person name="Wu L."/>
            <person name="Ma J."/>
        </authorList>
    </citation>
    <scope>NUCLEOTIDE SEQUENCE [LARGE SCALE GENOMIC DNA]</scope>
    <source>
        <strain evidence="1 2">JCM 30072</strain>
    </source>
</reference>
<keyword evidence="2" id="KW-1185">Reference proteome</keyword>
<accession>A0ABD5W0A0</accession>
<proteinExistence type="predicted"/>
<name>A0ABD5W0A0_9EURY</name>
<comment type="caution">
    <text evidence="1">The sequence shown here is derived from an EMBL/GenBank/DDBJ whole genome shotgun (WGS) entry which is preliminary data.</text>
</comment>
<dbReference type="RefSeq" id="WP_382185899.1">
    <property type="nucleotide sequence ID" value="NZ_JBHSZI010000001.1"/>
</dbReference>
<evidence type="ECO:0000313" key="2">
    <source>
        <dbReference type="Proteomes" id="UP001596445"/>
    </source>
</evidence>
<dbReference type="EMBL" id="JBHSZI010000001">
    <property type="protein sequence ID" value="MFC7058951.1"/>
    <property type="molecule type" value="Genomic_DNA"/>
</dbReference>
<dbReference type="Proteomes" id="UP001596445">
    <property type="component" value="Unassembled WGS sequence"/>
</dbReference>
<protein>
    <submittedName>
        <fullName evidence="1">Uncharacterized protein</fullName>
    </submittedName>
</protein>
<organism evidence="1 2">
    <name type="scientific">Halovenus salina</name>
    <dbReference type="NCBI Taxonomy" id="1510225"/>
    <lineage>
        <taxon>Archaea</taxon>
        <taxon>Methanobacteriati</taxon>
        <taxon>Methanobacteriota</taxon>
        <taxon>Stenosarchaea group</taxon>
        <taxon>Halobacteria</taxon>
        <taxon>Halobacteriales</taxon>
        <taxon>Haloarculaceae</taxon>
        <taxon>Halovenus</taxon>
    </lineage>
</organism>
<dbReference type="AlphaFoldDB" id="A0ABD5W0A0"/>
<gene>
    <name evidence="1" type="ORF">ACFQQG_13200</name>
</gene>
<sequence>MSKHALGMRRTLSTLTRKPECRSNAVKTIGELVDEQSPGCNDGTFIAEGTEAIAQLHR</sequence>
<evidence type="ECO:0000313" key="1">
    <source>
        <dbReference type="EMBL" id="MFC7058951.1"/>
    </source>
</evidence>